<organism evidence="1 2">
    <name type="scientific">Xylanimonas ulmi</name>
    <dbReference type="NCBI Taxonomy" id="228973"/>
    <lineage>
        <taxon>Bacteria</taxon>
        <taxon>Bacillati</taxon>
        <taxon>Actinomycetota</taxon>
        <taxon>Actinomycetes</taxon>
        <taxon>Micrococcales</taxon>
        <taxon>Promicromonosporaceae</taxon>
        <taxon>Xylanimonas</taxon>
    </lineage>
</organism>
<dbReference type="OrthoDB" id="3268650at2"/>
<dbReference type="EMBL" id="SGWX01000001">
    <property type="protein sequence ID" value="RZS60453.1"/>
    <property type="molecule type" value="Genomic_DNA"/>
</dbReference>
<sequence>MGLLERIRGAVSLGMPGDGTTWSTARRPLRVGSPWGGGGSIQRAVIADVFGAASLPMTREVAMRVSSVKKGRALIAGTLSRYPLKAYRAEAELAAQPTWLYRTDTGQSPQQRMLWTLDDLIFHGCSLWAVQRGAGDRITDAVRVPFDEWEVNDDLQVLVQGRVVSREEVVYIEGPQDGLLDTAADDIRASLSMQAAWKARVDTPVPIVELHQTDDVELDDAELAGLMDDWATARRNGGVAYTPKAIEAREHGQAPTDLFVQGRNAARIDFANHLALPVALLDGSPATASLTYSTKGDSRNELVDLSLSYWSGPIAARLSMDDVVPRGTSVDFDISWLATPTQPTTANPARED</sequence>
<proteinExistence type="predicted"/>
<dbReference type="Gene3D" id="1.20.1270.210">
    <property type="match status" value="1"/>
</dbReference>
<dbReference type="Gene3D" id="3.30.1120.70">
    <property type="match status" value="1"/>
</dbReference>
<dbReference type="RefSeq" id="WP_130412384.1">
    <property type="nucleotide sequence ID" value="NZ_SGWX01000001.1"/>
</dbReference>
<evidence type="ECO:0000313" key="2">
    <source>
        <dbReference type="Proteomes" id="UP000293852"/>
    </source>
</evidence>
<protein>
    <recommendedName>
        <fullName evidence="3">Phage portal protein</fullName>
    </recommendedName>
</protein>
<dbReference type="InterPro" id="IPR006944">
    <property type="entry name" value="Phage/GTA_portal"/>
</dbReference>
<reference evidence="1 2" key="1">
    <citation type="submission" date="2019-02" db="EMBL/GenBank/DDBJ databases">
        <title>Sequencing the genomes of 1000 actinobacteria strains.</title>
        <authorList>
            <person name="Klenk H.-P."/>
        </authorList>
    </citation>
    <scope>NUCLEOTIDE SEQUENCE [LARGE SCALE GENOMIC DNA]</scope>
    <source>
        <strain evidence="1 2">DSM 16932</strain>
    </source>
</reference>
<dbReference type="AlphaFoldDB" id="A0A4Q7M0P0"/>
<dbReference type="Pfam" id="PF04860">
    <property type="entry name" value="Phage_portal"/>
    <property type="match status" value="1"/>
</dbReference>
<evidence type="ECO:0008006" key="3">
    <source>
        <dbReference type="Google" id="ProtNLM"/>
    </source>
</evidence>
<dbReference type="Gene3D" id="3.40.140.120">
    <property type="match status" value="1"/>
</dbReference>
<comment type="caution">
    <text evidence="1">The sequence shown here is derived from an EMBL/GenBank/DDBJ whole genome shotgun (WGS) entry which is preliminary data.</text>
</comment>
<name>A0A4Q7M0P0_9MICO</name>
<evidence type="ECO:0000313" key="1">
    <source>
        <dbReference type="EMBL" id="RZS60453.1"/>
    </source>
</evidence>
<dbReference type="Proteomes" id="UP000293852">
    <property type="component" value="Unassembled WGS sequence"/>
</dbReference>
<keyword evidence="2" id="KW-1185">Reference proteome</keyword>
<accession>A0A4Q7M0P0</accession>
<gene>
    <name evidence="1" type="ORF">EV386_0711</name>
</gene>